<dbReference type="PROSITE" id="PS50920">
    <property type="entry name" value="SOLCAR"/>
    <property type="match status" value="3"/>
</dbReference>
<evidence type="ECO:0000256" key="9">
    <source>
        <dbReference type="ARBA" id="ARBA00023136"/>
    </source>
</evidence>
<accession>A0AAN6RSJ2</accession>
<evidence type="ECO:0000256" key="10">
    <source>
        <dbReference type="PROSITE-ProRule" id="PRU00282"/>
    </source>
</evidence>
<dbReference type="SUPFAM" id="SSF103506">
    <property type="entry name" value="Mitochondrial carrier"/>
    <property type="match status" value="1"/>
</dbReference>
<evidence type="ECO:0000256" key="2">
    <source>
        <dbReference type="ARBA" id="ARBA00006375"/>
    </source>
</evidence>
<dbReference type="GO" id="GO:0005315">
    <property type="term" value="F:phosphate transmembrane transporter activity"/>
    <property type="evidence" value="ECO:0007669"/>
    <property type="project" value="InterPro"/>
</dbReference>
<comment type="similarity">
    <text evidence="2 11">Belongs to the mitochondrial carrier (TC 2.A.29) family.</text>
</comment>
<gene>
    <name evidence="13" type="ORF">C8A05DRAFT_17138</name>
</gene>
<keyword evidence="6" id="KW-0999">Mitochondrion inner membrane</keyword>
<dbReference type="Proteomes" id="UP001303889">
    <property type="component" value="Unassembled WGS sequence"/>
</dbReference>
<sequence>MFVTRAISVTNFFIAATALGFQVGVLYPWHKQLDADFEALKTEHLRVLSSIRDRTTIRDRQDVGADKTAVEGGLGIRARLAGAVGWTLGTGPTSVLPSPSAMPLLSAAQIPHPIADLKLPLPAALDAPPTGLGLYLRYGLAGAVCCSFTHAVLTPIDVVKTRIQLAPAEYKVGGLFGGLRRVVAQEGAGALATGLGPTVAGYFMQGAFKFGGYEFLKRRAVDALGQETASKNRTAVYLGSSALAEVTGDLALCPFEAVRIRLVSQPGFARGLWDGLATMARQEGVRGLYSGLGPIVLKQVPYTAATFVVYEHVIEQVYKVVDKATVSGPTTTAINLGSGMVAGVAAAFVSHPADTWLSKVNGQKGQAGEGTLARLVRIARDAGIRGSFTGLPARLVMVGGMTAVQFGIYGDIKKALGASGGVEI</sequence>
<dbReference type="PRINTS" id="PR00926">
    <property type="entry name" value="MITOCARRIER"/>
</dbReference>
<evidence type="ECO:0000313" key="13">
    <source>
        <dbReference type="EMBL" id="KAK3900561.1"/>
    </source>
</evidence>
<evidence type="ECO:0000256" key="8">
    <source>
        <dbReference type="ARBA" id="ARBA00023128"/>
    </source>
</evidence>
<reference evidence="13" key="2">
    <citation type="submission" date="2023-05" db="EMBL/GenBank/DDBJ databases">
        <authorList>
            <consortium name="Lawrence Berkeley National Laboratory"/>
            <person name="Steindorff A."/>
            <person name="Hensen N."/>
            <person name="Bonometti L."/>
            <person name="Westerberg I."/>
            <person name="Brannstrom I.O."/>
            <person name="Guillou S."/>
            <person name="Cros-Aarteil S."/>
            <person name="Calhoun S."/>
            <person name="Haridas S."/>
            <person name="Kuo A."/>
            <person name="Mondo S."/>
            <person name="Pangilinan J."/>
            <person name="Riley R."/>
            <person name="Labutti K."/>
            <person name="Andreopoulos B."/>
            <person name="Lipzen A."/>
            <person name="Chen C."/>
            <person name="Yanf M."/>
            <person name="Daum C."/>
            <person name="Ng V."/>
            <person name="Clum A."/>
            <person name="Ohm R."/>
            <person name="Martin F."/>
            <person name="Silar P."/>
            <person name="Natvig D."/>
            <person name="Lalanne C."/>
            <person name="Gautier V."/>
            <person name="Ament-Velasquez S.L."/>
            <person name="Kruys A."/>
            <person name="Hutchinson M.I."/>
            <person name="Powell A.J."/>
            <person name="Barry K."/>
            <person name="Miller A.N."/>
            <person name="Grigoriev I.V."/>
            <person name="Debuchy R."/>
            <person name="Gladieux P."/>
            <person name="Thoren M.H."/>
            <person name="Johannesson H."/>
        </authorList>
    </citation>
    <scope>NUCLEOTIDE SEQUENCE</scope>
    <source>
        <strain evidence="13">CBS 103.79</strain>
    </source>
</reference>
<comment type="subcellular location">
    <subcellularLocation>
        <location evidence="1">Mitochondrion inner membrane</location>
        <topology evidence="1">Multi-pass membrane protein</topology>
    </subcellularLocation>
</comment>
<evidence type="ECO:0000256" key="3">
    <source>
        <dbReference type="ARBA" id="ARBA00022448"/>
    </source>
</evidence>
<keyword evidence="8" id="KW-0496">Mitochondrion</keyword>
<dbReference type="InterPro" id="IPR023395">
    <property type="entry name" value="MCP_dom_sf"/>
</dbReference>
<evidence type="ECO:0000256" key="12">
    <source>
        <dbReference type="SAM" id="Phobius"/>
    </source>
</evidence>
<reference evidence="13" key="1">
    <citation type="journal article" date="2023" name="Mol. Phylogenet. Evol.">
        <title>Genome-scale phylogeny and comparative genomics of the fungal order Sordariales.</title>
        <authorList>
            <person name="Hensen N."/>
            <person name="Bonometti L."/>
            <person name="Westerberg I."/>
            <person name="Brannstrom I.O."/>
            <person name="Guillou S."/>
            <person name="Cros-Aarteil S."/>
            <person name="Calhoun S."/>
            <person name="Haridas S."/>
            <person name="Kuo A."/>
            <person name="Mondo S."/>
            <person name="Pangilinan J."/>
            <person name="Riley R."/>
            <person name="LaButti K."/>
            <person name="Andreopoulos B."/>
            <person name="Lipzen A."/>
            <person name="Chen C."/>
            <person name="Yan M."/>
            <person name="Daum C."/>
            <person name="Ng V."/>
            <person name="Clum A."/>
            <person name="Steindorff A."/>
            <person name="Ohm R.A."/>
            <person name="Martin F."/>
            <person name="Silar P."/>
            <person name="Natvig D.O."/>
            <person name="Lalanne C."/>
            <person name="Gautier V."/>
            <person name="Ament-Velasquez S.L."/>
            <person name="Kruys A."/>
            <person name="Hutchinson M.I."/>
            <person name="Powell A.J."/>
            <person name="Barry K."/>
            <person name="Miller A.N."/>
            <person name="Grigoriev I.V."/>
            <person name="Debuchy R."/>
            <person name="Gladieux P."/>
            <person name="Hiltunen Thoren M."/>
            <person name="Johannesson H."/>
        </authorList>
    </citation>
    <scope>NUCLEOTIDE SEQUENCE</scope>
    <source>
        <strain evidence="13">CBS 103.79</strain>
    </source>
</reference>
<dbReference type="Pfam" id="PF00153">
    <property type="entry name" value="Mito_carr"/>
    <property type="match status" value="3"/>
</dbReference>
<evidence type="ECO:0000256" key="6">
    <source>
        <dbReference type="ARBA" id="ARBA00022792"/>
    </source>
</evidence>
<keyword evidence="9 10" id="KW-0472">Membrane</keyword>
<feature type="transmembrane region" description="Helical" evidence="12">
    <location>
        <begin position="12"/>
        <end position="30"/>
    </location>
</feature>
<name>A0AAN6RSJ2_9PEZI</name>
<dbReference type="GO" id="GO:0005743">
    <property type="term" value="C:mitochondrial inner membrane"/>
    <property type="evidence" value="ECO:0007669"/>
    <property type="project" value="UniProtKB-SubCell"/>
</dbReference>
<keyword evidence="7 12" id="KW-1133">Transmembrane helix</keyword>
<dbReference type="GO" id="GO:1990547">
    <property type="term" value="P:mitochondrial phosphate ion transmembrane transport"/>
    <property type="evidence" value="ECO:0007669"/>
    <property type="project" value="InterPro"/>
</dbReference>
<evidence type="ECO:0000256" key="4">
    <source>
        <dbReference type="ARBA" id="ARBA00022692"/>
    </source>
</evidence>
<dbReference type="Gene3D" id="1.50.40.10">
    <property type="entry name" value="Mitochondrial carrier domain"/>
    <property type="match status" value="1"/>
</dbReference>
<feature type="repeat" description="Solcar" evidence="10">
    <location>
        <begin position="232"/>
        <end position="316"/>
    </location>
</feature>
<organism evidence="13 14">
    <name type="scientific">Staphylotrichum tortipilum</name>
    <dbReference type="NCBI Taxonomy" id="2831512"/>
    <lineage>
        <taxon>Eukaryota</taxon>
        <taxon>Fungi</taxon>
        <taxon>Dikarya</taxon>
        <taxon>Ascomycota</taxon>
        <taxon>Pezizomycotina</taxon>
        <taxon>Sordariomycetes</taxon>
        <taxon>Sordariomycetidae</taxon>
        <taxon>Sordariales</taxon>
        <taxon>Chaetomiaceae</taxon>
        <taxon>Staphylotrichum</taxon>
    </lineage>
</organism>
<evidence type="ECO:0000256" key="5">
    <source>
        <dbReference type="ARBA" id="ARBA00022737"/>
    </source>
</evidence>
<comment type="caution">
    <text evidence="13">The sequence shown here is derived from an EMBL/GenBank/DDBJ whole genome shotgun (WGS) entry which is preliminary data.</text>
</comment>
<dbReference type="EMBL" id="MU855659">
    <property type="protein sequence ID" value="KAK3900561.1"/>
    <property type="molecule type" value="Genomic_DNA"/>
</dbReference>
<keyword evidence="3 11" id="KW-0813">Transport</keyword>
<dbReference type="InterPro" id="IPR002067">
    <property type="entry name" value="MCP"/>
</dbReference>
<protein>
    <submittedName>
        <fullName evidence="13">Mitochondrial carrier domain-containing protein</fullName>
    </submittedName>
</protein>
<dbReference type="InterPro" id="IPR044677">
    <property type="entry name" value="SLC25A3/Pic2/Mir1-like"/>
</dbReference>
<proteinExistence type="inferred from homology"/>
<keyword evidence="14" id="KW-1185">Reference proteome</keyword>
<dbReference type="PANTHER" id="PTHR45671:SF12">
    <property type="entry name" value="MITOCHONDRIAL PHOSPHATE CARRIER PROTEIN"/>
    <property type="match status" value="1"/>
</dbReference>
<keyword evidence="4 10" id="KW-0812">Transmembrane</keyword>
<dbReference type="PANTHER" id="PTHR45671">
    <property type="entry name" value="SOLUTE CARRIER FAMILY 25 (MITOCHONDRIAL CARRIER PHOSPHATE CARRIER), MEMBER 3, LIKE-RELATED-RELATED"/>
    <property type="match status" value="1"/>
</dbReference>
<evidence type="ECO:0000256" key="1">
    <source>
        <dbReference type="ARBA" id="ARBA00004448"/>
    </source>
</evidence>
<evidence type="ECO:0000256" key="7">
    <source>
        <dbReference type="ARBA" id="ARBA00022989"/>
    </source>
</evidence>
<evidence type="ECO:0000313" key="14">
    <source>
        <dbReference type="Proteomes" id="UP001303889"/>
    </source>
</evidence>
<dbReference type="InterPro" id="IPR018108">
    <property type="entry name" value="MCP_transmembrane"/>
</dbReference>
<feature type="repeat" description="Solcar" evidence="10">
    <location>
        <begin position="330"/>
        <end position="415"/>
    </location>
</feature>
<dbReference type="FunFam" id="1.50.40.10:FF:000024">
    <property type="entry name" value="MIR1p Mitochondrial phosphate carrier"/>
    <property type="match status" value="1"/>
</dbReference>
<evidence type="ECO:0000256" key="11">
    <source>
        <dbReference type="RuleBase" id="RU000488"/>
    </source>
</evidence>
<keyword evidence="5" id="KW-0677">Repeat</keyword>
<dbReference type="AlphaFoldDB" id="A0AAN6RSJ2"/>
<feature type="repeat" description="Solcar" evidence="10">
    <location>
        <begin position="133"/>
        <end position="219"/>
    </location>
</feature>